<evidence type="ECO:0000256" key="5">
    <source>
        <dbReference type="ARBA" id="ARBA00032897"/>
    </source>
</evidence>
<keyword evidence="3" id="KW-0547">Nucleotide-binding</keyword>
<dbReference type="InterPro" id="IPR027417">
    <property type="entry name" value="P-loop_NTPase"/>
</dbReference>
<keyword evidence="4" id="KW-0067">ATP-binding</keyword>
<name>A0ABY1SAU5_CALBS</name>
<evidence type="ECO:0000313" key="8">
    <source>
        <dbReference type="EMBL" id="SMR94621.1"/>
    </source>
</evidence>
<evidence type="ECO:0000256" key="1">
    <source>
        <dbReference type="ARBA" id="ARBA00009104"/>
    </source>
</evidence>
<gene>
    <name evidence="8" type="ORF">SAMN05216240_2183</name>
</gene>
<keyword evidence="9" id="KW-1185">Reference proteome</keyword>
<evidence type="ECO:0000256" key="6">
    <source>
        <dbReference type="ARBA" id="ARBA00048178"/>
    </source>
</evidence>
<evidence type="ECO:0000256" key="3">
    <source>
        <dbReference type="ARBA" id="ARBA00022741"/>
    </source>
</evidence>
<evidence type="ECO:0000256" key="2">
    <source>
        <dbReference type="ARBA" id="ARBA00011963"/>
    </source>
</evidence>
<proteinExistence type="inferred from homology"/>
<dbReference type="EMBL" id="FXXC01000001">
    <property type="protein sequence ID" value="SMR94621.1"/>
    <property type="molecule type" value="Genomic_DNA"/>
</dbReference>
<dbReference type="Pfam" id="PF06414">
    <property type="entry name" value="Zeta_toxin"/>
    <property type="match status" value="1"/>
</dbReference>
<reference evidence="8 9" key="1">
    <citation type="submission" date="2017-05" db="EMBL/GenBank/DDBJ databases">
        <authorList>
            <person name="Varghese N."/>
            <person name="Submissions S."/>
        </authorList>
    </citation>
    <scope>NUCLEOTIDE SEQUENCE [LARGE SCALE GENOMIC DNA]</scope>
    <source>
        <strain evidence="8 9">MACB1020</strain>
    </source>
</reference>
<feature type="domain" description="Zeta toxin" evidence="7">
    <location>
        <begin position="26"/>
        <end position="117"/>
    </location>
</feature>
<dbReference type="GeneID" id="31772269"/>
<dbReference type="InterPro" id="IPR010488">
    <property type="entry name" value="Zeta_toxin_domain"/>
</dbReference>
<organism evidence="8 9">
    <name type="scientific">Caldicellulosiruptor bescii</name>
    <name type="common">Anaerocellum thermophilum</name>
    <dbReference type="NCBI Taxonomy" id="31899"/>
    <lineage>
        <taxon>Bacteria</taxon>
        <taxon>Bacillati</taxon>
        <taxon>Bacillota</taxon>
        <taxon>Bacillota incertae sedis</taxon>
        <taxon>Caldicellulosiruptorales</taxon>
        <taxon>Caldicellulosiruptoraceae</taxon>
        <taxon>Caldicellulosiruptor</taxon>
    </lineage>
</organism>
<sequence length="149" mass="17388">MINENLYKLNSKEHDKVLHDIREKIFENKSPVDYPKIIILGGQPGAGKSKIITLSENEFFKDGNVVKINGDDFRKYHPKAEEIFKNYNKLFAKLTDPDVREWTLKIFEESMDKKFNIKLSNSSFCNFPVPPNRIFLTDYIIQFVRIGNG</sequence>
<dbReference type="Gene3D" id="3.40.50.300">
    <property type="entry name" value="P-loop containing nucleotide triphosphate hydrolases"/>
    <property type="match status" value="1"/>
</dbReference>
<accession>A0ABY1SAU5</accession>
<evidence type="ECO:0000259" key="7">
    <source>
        <dbReference type="Pfam" id="PF06414"/>
    </source>
</evidence>
<comment type="caution">
    <text evidence="8">The sequence shown here is derived from an EMBL/GenBank/DDBJ whole genome shotgun (WGS) entry which is preliminary data.</text>
</comment>
<evidence type="ECO:0000256" key="4">
    <source>
        <dbReference type="ARBA" id="ARBA00022840"/>
    </source>
</evidence>
<evidence type="ECO:0000313" key="9">
    <source>
        <dbReference type="Proteomes" id="UP000196803"/>
    </source>
</evidence>
<dbReference type="EC" id="2.7.1.176" evidence="2"/>
<dbReference type="Proteomes" id="UP000196803">
    <property type="component" value="Unassembled WGS sequence"/>
</dbReference>
<protein>
    <recommendedName>
        <fullName evidence="5">UDP-N-acetylglucosamine kinase</fullName>
        <ecNumber evidence="2">2.7.1.176</ecNumber>
    </recommendedName>
    <alternativeName>
        <fullName evidence="5">UDP-N-acetylglucosamine kinase</fullName>
    </alternativeName>
</protein>
<comment type="similarity">
    <text evidence="1">Belongs to the zeta toxin family.</text>
</comment>
<comment type="catalytic activity">
    <reaction evidence="6">
        <text>UDP-N-acetyl-alpha-D-glucosamine + ATP = UDP-N-acetyl-alpha-D-glucosamine 3'-phosphate + ADP + H(+)</text>
        <dbReference type="Rhea" id="RHEA:32671"/>
        <dbReference type="ChEBI" id="CHEBI:15378"/>
        <dbReference type="ChEBI" id="CHEBI:30616"/>
        <dbReference type="ChEBI" id="CHEBI:57705"/>
        <dbReference type="ChEBI" id="CHEBI:64353"/>
        <dbReference type="ChEBI" id="CHEBI:456216"/>
        <dbReference type="EC" id="2.7.1.176"/>
    </reaction>
</comment>
<dbReference type="RefSeq" id="WP_015907443.1">
    <property type="nucleotide sequence ID" value="NZ_FUZJ01000001.1"/>
</dbReference>
<dbReference type="SUPFAM" id="SSF52540">
    <property type="entry name" value="P-loop containing nucleoside triphosphate hydrolases"/>
    <property type="match status" value="1"/>
</dbReference>